<keyword evidence="5" id="KW-0812">Transmembrane</keyword>
<comment type="similarity">
    <text evidence="2">Belongs to the outer membrane factor (OMF) (TC 1.B.17) family.</text>
</comment>
<dbReference type="RefSeq" id="WP_143719886.1">
    <property type="nucleotide sequence ID" value="NZ_VKDB01000003.1"/>
</dbReference>
<gene>
    <name evidence="9" type="ORF">FNU79_05560</name>
</gene>
<dbReference type="GO" id="GO:0015562">
    <property type="term" value="F:efflux transmembrane transporter activity"/>
    <property type="evidence" value="ECO:0007669"/>
    <property type="project" value="InterPro"/>
</dbReference>
<name>A0A553V4C5_9DEIO</name>
<proteinExistence type="inferred from homology"/>
<dbReference type="EMBL" id="VKDB01000003">
    <property type="protein sequence ID" value="TSA87348.1"/>
    <property type="molecule type" value="Genomic_DNA"/>
</dbReference>
<evidence type="ECO:0000256" key="4">
    <source>
        <dbReference type="ARBA" id="ARBA00022452"/>
    </source>
</evidence>
<evidence type="ECO:0000313" key="9">
    <source>
        <dbReference type="EMBL" id="TSA87348.1"/>
    </source>
</evidence>
<dbReference type="GO" id="GO:0009279">
    <property type="term" value="C:cell outer membrane"/>
    <property type="evidence" value="ECO:0007669"/>
    <property type="project" value="UniProtKB-SubCell"/>
</dbReference>
<feature type="chain" id="PRO_5021842215" evidence="8">
    <location>
        <begin position="37"/>
        <end position="363"/>
    </location>
</feature>
<sequence length="363" mass="37746">MTPHTPVRHAANRPRPFALNTLALLATLSLAAQATAQTSAVTLDLASAVTRAIANGPDVNTSRANLQKAQANSKAVQADPTSIITDQLAAQQTLQSATVGIANTKLSVMQTVISQYLGIYEADQRTSLNAAQVNFYSRSLQIAQARLAAKVATQLDVTKAQNSLSSNQQELADAKAQRPIAAAQLTKTLGLGQTAVTVKDPAAPPALSSTLASLQTGLDDRLPSLVQAANAVQTAQLQVKVSDNDYTPARTLQDAQTALSNAQRDLDSGRKVALTALNDAYRAAQNAREQVGISAASLAAQQTSLNQAQARLKAGTAAAIDVQNAQVLLLSAQFALTQAQDNSWKALAALSVAAGKDVTGLVQ</sequence>
<evidence type="ECO:0000256" key="8">
    <source>
        <dbReference type="SAM" id="SignalP"/>
    </source>
</evidence>
<evidence type="ECO:0000256" key="2">
    <source>
        <dbReference type="ARBA" id="ARBA00007613"/>
    </source>
</evidence>
<evidence type="ECO:0000256" key="5">
    <source>
        <dbReference type="ARBA" id="ARBA00022692"/>
    </source>
</evidence>
<dbReference type="Pfam" id="PF02321">
    <property type="entry name" value="OEP"/>
    <property type="match status" value="1"/>
</dbReference>
<protein>
    <submittedName>
        <fullName evidence="9">TolC family protein</fullName>
    </submittedName>
</protein>
<evidence type="ECO:0000313" key="10">
    <source>
        <dbReference type="Proteomes" id="UP000316092"/>
    </source>
</evidence>
<dbReference type="Proteomes" id="UP000316092">
    <property type="component" value="Unassembled WGS sequence"/>
</dbReference>
<dbReference type="InterPro" id="IPR003423">
    <property type="entry name" value="OMP_efflux"/>
</dbReference>
<comment type="subcellular location">
    <subcellularLocation>
        <location evidence="1">Cell outer membrane</location>
    </subcellularLocation>
</comment>
<dbReference type="SUPFAM" id="SSF56954">
    <property type="entry name" value="Outer membrane efflux proteins (OEP)"/>
    <property type="match status" value="1"/>
</dbReference>
<reference evidence="9 10" key="1">
    <citation type="submission" date="2019-07" db="EMBL/GenBank/DDBJ databases">
        <title>Deinococcus detaillus sp. nov., isolated from humus soil in Antarctica.</title>
        <authorList>
            <person name="Zhang K."/>
        </authorList>
    </citation>
    <scope>NUCLEOTIDE SEQUENCE [LARGE SCALE GENOMIC DNA]</scope>
    <source>
        <strain evidence="9 10">H1</strain>
    </source>
</reference>
<evidence type="ECO:0000256" key="7">
    <source>
        <dbReference type="ARBA" id="ARBA00023237"/>
    </source>
</evidence>
<feature type="signal peptide" evidence="8">
    <location>
        <begin position="1"/>
        <end position="36"/>
    </location>
</feature>
<keyword evidence="4" id="KW-1134">Transmembrane beta strand</keyword>
<evidence type="ECO:0000256" key="3">
    <source>
        <dbReference type="ARBA" id="ARBA00022448"/>
    </source>
</evidence>
<dbReference type="Gene3D" id="1.20.1600.10">
    <property type="entry name" value="Outer membrane efflux proteins (OEP)"/>
    <property type="match status" value="1"/>
</dbReference>
<evidence type="ECO:0000256" key="6">
    <source>
        <dbReference type="ARBA" id="ARBA00023136"/>
    </source>
</evidence>
<comment type="caution">
    <text evidence="9">The sequence shown here is derived from an EMBL/GenBank/DDBJ whole genome shotgun (WGS) entry which is preliminary data.</text>
</comment>
<dbReference type="OrthoDB" id="68259at2"/>
<dbReference type="InterPro" id="IPR051906">
    <property type="entry name" value="TolC-like"/>
</dbReference>
<evidence type="ECO:0000256" key="1">
    <source>
        <dbReference type="ARBA" id="ARBA00004442"/>
    </source>
</evidence>
<organism evidence="9 10">
    <name type="scientific">Deinococcus detaillensis</name>
    <dbReference type="NCBI Taxonomy" id="2592048"/>
    <lineage>
        <taxon>Bacteria</taxon>
        <taxon>Thermotogati</taxon>
        <taxon>Deinococcota</taxon>
        <taxon>Deinococci</taxon>
        <taxon>Deinococcales</taxon>
        <taxon>Deinococcaceae</taxon>
        <taxon>Deinococcus</taxon>
    </lineage>
</organism>
<accession>A0A553V4C5</accession>
<keyword evidence="10" id="KW-1185">Reference proteome</keyword>
<keyword evidence="3" id="KW-0813">Transport</keyword>
<dbReference type="PANTHER" id="PTHR30026:SF20">
    <property type="entry name" value="OUTER MEMBRANE PROTEIN TOLC"/>
    <property type="match status" value="1"/>
</dbReference>
<dbReference type="GO" id="GO:0015288">
    <property type="term" value="F:porin activity"/>
    <property type="evidence" value="ECO:0007669"/>
    <property type="project" value="TreeGrafter"/>
</dbReference>
<keyword evidence="7" id="KW-0998">Cell outer membrane</keyword>
<keyword evidence="8" id="KW-0732">Signal</keyword>
<keyword evidence="6" id="KW-0472">Membrane</keyword>
<dbReference type="AlphaFoldDB" id="A0A553V4C5"/>
<dbReference type="GO" id="GO:1990281">
    <property type="term" value="C:efflux pump complex"/>
    <property type="evidence" value="ECO:0007669"/>
    <property type="project" value="TreeGrafter"/>
</dbReference>
<dbReference type="PANTHER" id="PTHR30026">
    <property type="entry name" value="OUTER MEMBRANE PROTEIN TOLC"/>
    <property type="match status" value="1"/>
</dbReference>